<dbReference type="EMBL" id="CP143423">
    <property type="protein sequence ID" value="WVX47087.1"/>
    <property type="molecule type" value="Genomic_DNA"/>
</dbReference>
<dbReference type="RefSeq" id="WP_187428036.1">
    <property type="nucleotide sequence ID" value="NZ_CP143423.1"/>
</dbReference>
<organism evidence="1 2">
    <name type="scientific">Roseobacter fucihabitans</name>
    <dbReference type="NCBI Taxonomy" id="1537242"/>
    <lineage>
        <taxon>Bacteria</taxon>
        <taxon>Pseudomonadati</taxon>
        <taxon>Pseudomonadota</taxon>
        <taxon>Alphaproteobacteria</taxon>
        <taxon>Rhodobacterales</taxon>
        <taxon>Roseobacteraceae</taxon>
        <taxon>Roseobacter</taxon>
    </lineage>
</organism>
<gene>
    <name evidence="1" type="ORF">ROLI_001520</name>
</gene>
<protein>
    <submittedName>
        <fullName evidence="1">Uncharacterized protein</fullName>
    </submittedName>
</protein>
<reference evidence="2" key="1">
    <citation type="submission" date="2024-01" db="EMBL/GenBank/DDBJ databases">
        <title>Roseobacter fucihabitans sp. nov., isolated from the brown alga Fucus spiralis.</title>
        <authorList>
            <person name="Hahnke S."/>
            <person name="Berger M."/>
            <person name="Schlingloff A."/>
            <person name="Athale I."/>
            <person name="Neumann-Schaal M."/>
            <person name="Adenaya A."/>
            <person name="Poehlein A."/>
            <person name="Daniel R."/>
            <person name="Pertersen J."/>
            <person name="Brinkhoff T."/>
        </authorList>
    </citation>
    <scope>NUCLEOTIDE SEQUENCE [LARGE SCALE GENOMIC DNA]</scope>
    <source>
        <strain evidence="2">B14</strain>
    </source>
</reference>
<dbReference type="Proteomes" id="UP001318682">
    <property type="component" value="Chromosome"/>
</dbReference>
<name>A0ABZ2BLU0_9RHOB</name>
<keyword evidence="2" id="KW-1185">Reference proteome</keyword>
<evidence type="ECO:0000313" key="2">
    <source>
        <dbReference type="Proteomes" id="UP001318682"/>
    </source>
</evidence>
<sequence>MAYRSILTLTLSHDYYGSTALPLRVLPADAPAFAKAGLLLRQTQNTVLVLADDGDEPPETIALDLRVTSPEVFTLTQGADWGHVLAFDVTGEAFEFDAGKASARLPQRRAQSLARLSFDVAGAHERACSVHFNTVEAFWAYHVTGARTSEDLEIIDTASQTTFSAQGMVILPDGREAFVIRSDSPLPARARPDQKFTLQRPSAFGPEPLVPVLPAAGISFKPIDQQPGVAARLQSDIYVSLW</sequence>
<evidence type="ECO:0000313" key="1">
    <source>
        <dbReference type="EMBL" id="WVX47087.1"/>
    </source>
</evidence>
<proteinExistence type="predicted"/>
<accession>A0ABZ2BLU0</accession>